<feature type="compositionally biased region" description="Polar residues" evidence="7">
    <location>
        <begin position="800"/>
        <end position="812"/>
    </location>
</feature>
<feature type="signal peptide" evidence="8">
    <location>
        <begin position="1"/>
        <end position="32"/>
    </location>
</feature>
<name>A0AAD8TZA7_LOLMU</name>
<dbReference type="PANTHER" id="PTHR44167">
    <property type="entry name" value="OVARIAN-SPECIFIC SERINE/THREONINE-PROTEIN KINASE LOK-RELATED"/>
    <property type="match status" value="1"/>
</dbReference>
<dbReference type="PROSITE" id="PS00108">
    <property type="entry name" value="PROTEIN_KINASE_ST"/>
    <property type="match status" value="1"/>
</dbReference>
<dbReference type="FunFam" id="1.10.510.10:FF:001893">
    <property type="entry name" value="Probable serine/threonine-protein kinase DDB_G0291918"/>
    <property type="match status" value="1"/>
</dbReference>
<dbReference type="EC" id="2.7.11.1" evidence="1"/>
<evidence type="ECO:0000313" key="10">
    <source>
        <dbReference type="EMBL" id="KAK1695996.1"/>
    </source>
</evidence>
<dbReference type="GO" id="GO:0005634">
    <property type="term" value="C:nucleus"/>
    <property type="evidence" value="ECO:0007669"/>
    <property type="project" value="TreeGrafter"/>
</dbReference>
<evidence type="ECO:0000256" key="1">
    <source>
        <dbReference type="ARBA" id="ARBA00012513"/>
    </source>
</evidence>
<feature type="compositionally biased region" description="Basic and acidic residues" evidence="7">
    <location>
        <begin position="534"/>
        <end position="570"/>
    </location>
</feature>
<dbReference type="SUPFAM" id="SSF56112">
    <property type="entry name" value="Protein kinase-like (PK-like)"/>
    <property type="match status" value="1"/>
</dbReference>
<comment type="caution">
    <text evidence="10">The sequence shown here is derived from an EMBL/GenBank/DDBJ whole genome shotgun (WGS) entry which is preliminary data.</text>
</comment>
<evidence type="ECO:0000256" key="7">
    <source>
        <dbReference type="SAM" id="MobiDB-lite"/>
    </source>
</evidence>
<keyword evidence="8" id="KW-0732">Signal</keyword>
<evidence type="ECO:0000256" key="2">
    <source>
        <dbReference type="ARBA" id="ARBA00022527"/>
    </source>
</evidence>
<reference evidence="10" key="1">
    <citation type="submission" date="2023-07" db="EMBL/GenBank/DDBJ databases">
        <title>A chromosome-level genome assembly of Lolium multiflorum.</title>
        <authorList>
            <person name="Chen Y."/>
            <person name="Copetti D."/>
            <person name="Kolliker R."/>
            <person name="Studer B."/>
        </authorList>
    </citation>
    <scope>NUCLEOTIDE SEQUENCE</scope>
    <source>
        <strain evidence="10">02402/16</strain>
        <tissue evidence="10">Leaf</tissue>
    </source>
</reference>
<dbReference type="EMBL" id="JAUUTY010000001">
    <property type="protein sequence ID" value="KAK1695996.1"/>
    <property type="molecule type" value="Genomic_DNA"/>
</dbReference>
<protein>
    <recommendedName>
        <fullName evidence="1">non-specific serine/threonine protein kinase</fullName>
        <ecNumber evidence="1">2.7.11.1</ecNumber>
    </recommendedName>
</protein>
<evidence type="ECO:0000313" key="11">
    <source>
        <dbReference type="Proteomes" id="UP001231189"/>
    </source>
</evidence>
<organism evidence="10 11">
    <name type="scientific">Lolium multiflorum</name>
    <name type="common">Italian ryegrass</name>
    <name type="synonym">Lolium perenne subsp. multiflorum</name>
    <dbReference type="NCBI Taxonomy" id="4521"/>
    <lineage>
        <taxon>Eukaryota</taxon>
        <taxon>Viridiplantae</taxon>
        <taxon>Streptophyta</taxon>
        <taxon>Embryophyta</taxon>
        <taxon>Tracheophyta</taxon>
        <taxon>Spermatophyta</taxon>
        <taxon>Magnoliopsida</taxon>
        <taxon>Liliopsida</taxon>
        <taxon>Poales</taxon>
        <taxon>Poaceae</taxon>
        <taxon>BOP clade</taxon>
        <taxon>Pooideae</taxon>
        <taxon>Poodae</taxon>
        <taxon>Poeae</taxon>
        <taxon>Poeae Chloroplast Group 2 (Poeae type)</taxon>
        <taxon>Loliodinae</taxon>
        <taxon>Loliinae</taxon>
        <taxon>Lolium</taxon>
    </lineage>
</organism>
<dbReference type="GO" id="GO:0044773">
    <property type="term" value="P:mitotic DNA damage checkpoint signaling"/>
    <property type="evidence" value="ECO:0007669"/>
    <property type="project" value="TreeGrafter"/>
</dbReference>
<keyword evidence="4" id="KW-0547">Nucleotide-binding</keyword>
<dbReference type="PANTHER" id="PTHR44167:SF23">
    <property type="entry name" value="CDC7 KINASE, ISOFORM A-RELATED"/>
    <property type="match status" value="1"/>
</dbReference>
<gene>
    <name evidence="10" type="ORF">QYE76_012693</name>
</gene>
<proteinExistence type="predicted"/>
<feature type="region of interest" description="Disordered" evidence="7">
    <location>
        <begin position="519"/>
        <end position="578"/>
    </location>
</feature>
<feature type="domain" description="Protein kinase" evidence="9">
    <location>
        <begin position="581"/>
        <end position="1036"/>
    </location>
</feature>
<keyword evidence="5" id="KW-0418">Kinase</keyword>
<dbReference type="FunFam" id="1.10.510.10:FF:001725">
    <property type="entry name" value="Kinase like protein"/>
    <property type="match status" value="1"/>
</dbReference>
<keyword evidence="3" id="KW-0808">Transferase</keyword>
<feature type="compositionally biased region" description="Basic and acidic residues" evidence="7">
    <location>
        <begin position="436"/>
        <end position="452"/>
    </location>
</feature>
<keyword evidence="2" id="KW-0723">Serine/threonine-protein kinase</keyword>
<dbReference type="InterPro" id="IPR011009">
    <property type="entry name" value="Kinase-like_dom_sf"/>
</dbReference>
<evidence type="ECO:0000256" key="8">
    <source>
        <dbReference type="SAM" id="SignalP"/>
    </source>
</evidence>
<evidence type="ECO:0000256" key="6">
    <source>
        <dbReference type="ARBA" id="ARBA00022840"/>
    </source>
</evidence>
<keyword evidence="11" id="KW-1185">Reference proteome</keyword>
<dbReference type="PROSITE" id="PS50011">
    <property type="entry name" value="PROTEIN_KINASE_DOM"/>
    <property type="match status" value="1"/>
</dbReference>
<feature type="region of interest" description="Disordered" evidence="7">
    <location>
        <begin position="432"/>
        <end position="482"/>
    </location>
</feature>
<dbReference type="GO" id="GO:0005524">
    <property type="term" value="F:ATP binding"/>
    <property type="evidence" value="ECO:0007669"/>
    <property type="project" value="UniProtKB-KW"/>
</dbReference>
<dbReference type="InterPro" id="IPR000719">
    <property type="entry name" value="Prot_kinase_dom"/>
</dbReference>
<sequence>MDPVGAGVGSWETELAWHLLTVLLRIGRPAAAAELAATVASAASYVTPQLVERLCLAPRSPLRSSGGVVTVSETAAVAFLRFLGCDVPARPMAGLGGSEGRRWCPVVQIRYERKRKASDAAGFGVKRRLLMETDADSVDRDQQQSQQLIVQTCSSVSTGEVHLEVTQDWLSTLGTSVAEPSLKFSTGVPLVSTVAKIGTACLGVKDDNFLGDISALVLKDLSTPSSVDIPSPCAEISENIHAPADNEIGGIGEPEGPLAICTCRVEDSEDIEKESTLLPLTLDKTVVGDKKIWFDADLNIFLERPRCPFHSRDTHAVDNVVGTNFMPDQEAVLSGSPNAGDCEEIPSCGQDANTSAVIQEKKEIQVLSQSPTHTKAEPVLHELIHEMTESSCQPSLDKKVEPAALPLEVTSHDGINNRNLNIIDENLESTYQNGKEQPHNEASKNFPKEQGKKIVKQKKKLKKNDALPKEDKDQVAETAQKVDKKVEPAALPLEVRSYDDINNMNLNIIAENIESTYQNGKEQPHNEVSMNSPKEQDKKNVKQKEKQKKNDALPKEDKDQVAETSQKGHSEPNPLPSFKHFVVEEEEGSGGYGIVYRARRKEDGRLFAIKCPRGKAHAHHVDNERKMLERFGGKNFVINFEGCFRSGELDCFVLQHVKHDRPENLKKEINLFELRWYGYCLFKALSSLHKQRIVHRDVKPGNFLFSRDQTKGFLIDFNLANDLQHKSLRNSKSEAISRGKDITSQSSLKSALVIHDNEAAAGSKQPLGSKRKRSNKIPVCSDPRVDKKSMYGSQAADGSGVTSAKDATSTKASLDRLKQPLYKGRKELMNYLSGVESPNQNTPAAPVSQRKRVAAPVGSADQKLFVLTPMPLRSGGSAVAGSGMFSSKGHGKQRREGPCVGTKGFRAPEVLLRSSHQGCKVDVWSAGVTLLYLITGKTPFGGDPEQNMKDIVKLRGNEELWEVAKLHNCESSYPSELFEAKFLRSVDLKTWCFANARRPEFLNQLPNSLFDLVDKCLAVNPRCRLTSEEALSHQFFTPCHESLSKQKSKSLKIRGLAGESSQLPPCSPRDTIAKAGKS</sequence>
<evidence type="ECO:0000256" key="5">
    <source>
        <dbReference type="ARBA" id="ARBA00022777"/>
    </source>
</evidence>
<evidence type="ECO:0000256" key="4">
    <source>
        <dbReference type="ARBA" id="ARBA00022741"/>
    </source>
</evidence>
<evidence type="ECO:0000256" key="3">
    <source>
        <dbReference type="ARBA" id="ARBA00022679"/>
    </source>
</evidence>
<feature type="chain" id="PRO_5041961598" description="non-specific serine/threonine protein kinase" evidence="8">
    <location>
        <begin position="33"/>
        <end position="1078"/>
    </location>
</feature>
<dbReference type="Gene3D" id="1.10.510.10">
    <property type="entry name" value="Transferase(Phosphotransferase) domain 1"/>
    <property type="match status" value="2"/>
</dbReference>
<dbReference type="Proteomes" id="UP001231189">
    <property type="component" value="Unassembled WGS sequence"/>
</dbReference>
<dbReference type="Pfam" id="PF00069">
    <property type="entry name" value="Pkinase"/>
    <property type="match status" value="2"/>
</dbReference>
<feature type="region of interest" description="Disordered" evidence="7">
    <location>
        <begin position="1056"/>
        <end position="1078"/>
    </location>
</feature>
<evidence type="ECO:0000259" key="9">
    <source>
        <dbReference type="PROSITE" id="PS50011"/>
    </source>
</evidence>
<dbReference type="AlphaFoldDB" id="A0AAD8TZA7"/>
<keyword evidence="6" id="KW-0067">ATP-binding</keyword>
<feature type="region of interest" description="Disordered" evidence="7">
    <location>
        <begin position="759"/>
        <end position="812"/>
    </location>
</feature>
<dbReference type="InterPro" id="IPR008271">
    <property type="entry name" value="Ser/Thr_kinase_AS"/>
</dbReference>
<feature type="compositionally biased region" description="Basic and acidic residues" evidence="7">
    <location>
        <begin position="463"/>
        <end position="482"/>
    </location>
</feature>
<accession>A0AAD8TZA7</accession>
<feature type="region of interest" description="Disordered" evidence="7">
    <location>
        <begin position="834"/>
        <end position="853"/>
    </location>
</feature>
<dbReference type="SMART" id="SM00220">
    <property type="entry name" value="S_TKc"/>
    <property type="match status" value="1"/>
</dbReference>
<dbReference type="GO" id="GO:0004674">
    <property type="term" value="F:protein serine/threonine kinase activity"/>
    <property type="evidence" value="ECO:0007669"/>
    <property type="project" value="UniProtKB-KW"/>
</dbReference>
<feature type="compositionally biased region" description="Basic residues" evidence="7">
    <location>
        <begin position="453"/>
        <end position="462"/>
    </location>
</feature>
<feature type="compositionally biased region" description="Polar residues" evidence="7">
    <location>
        <begin position="519"/>
        <end position="533"/>
    </location>
</feature>